<gene>
    <name evidence="7" type="ORF">PUR29_10070</name>
</gene>
<organism evidence="7 8">
    <name type="scientific">Methylobacterium ajmalii</name>
    <dbReference type="NCBI Taxonomy" id="2738439"/>
    <lineage>
        <taxon>Bacteria</taxon>
        <taxon>Pseudomonadati</taxon>
        <taxon>Pseudomonadota</taxon>
        <taxon>Alphaproteobacteria</taxon>
        <taxon>Hyphomicrobiales</taxon>
        <taxon>Methylobacteriaceae</taxon>
        <taxon>Methylobacterium</taxon>
    </lineage>
</organism>
<dbReference type="SMART" id="SM00304">
    <property type="entry name" value="HAMP"/>
    <property type="match status" value="1"/>
</dbReference>
<dbReference type="EMBL" id="JAQYXP010000001">
    <property type="protein sequence ID" value="MEN3233950.1"/>
    <property type="molecule type" value="Genomic_DNA"/>
</dbReference>
<dbReference type="Proteomes" id="UP001407347">
    <property type="component" value="Unassembled WGS sequence"/>
</dbReference>
<dbReference type="SUPFAM" id="SSF58104">
    <property type="entry name" value="Methyl-accepting chemotaxis protein (MCP) signaling domain"/>
    <property type="match status" value="1"/>
</dbReference>
<evidence type="ECO:0000259" key="6">
    <source>
        <dbReference type="PROSITE" id="PS50885"/>
    </source>
</evidence>
<proteinExistence type="inferred from homology"/>
<dbReference type="Pfam" id="PF05227">
    <property type="entry name" value="CHASE3"/>
    <property type="match status" value="1"/>
</dbReference>
<feature type="domain" description="Methyl-accepting transducer" evidence="5">
    <location>
        <begin position="315"/>
        <end position="551"/>
    </location>
</feature>
<reference evidence="7 8" key="1">
    <citation type="journal article" date="2023" name="PLoS ONE">
        <title>Complete genome assembly of Hawai'i environmental nontuberculous mycobacteria reveals unexpected co-isolation with methylobacteria.</title>
        <authorList>
            <person name="Hendrix J."/>
            <person name="Epperson L.E."/>
            <person name="Tong E.I."/>
            <person name="Chan Y.L."/>
            <person name="Hasan N.A."/>
            <person name="Dawrs S.N."/>
            <person name="Norton G.J."/>
            <person name="Virdi R."/>
            <person name="Crooks J.L."/>
            <person name="Chan E.D."/>
            <person name="Honda J.R."/>
            <person name="Strong M."/>
        </authorList>
    </citation>
    <scope>NUCLEOTIDE SEQUENCE [LARGE SCALE GENOMIC DNA]</scope>
    <source>
        <strain evidence="7 8">NJH_HI04-1</strain>
    </source>
</reference>
<evidence type="ECO:0000259" key="5">
    <source>
        <dbReference type="PROSITE" id="PS50111"/>
    </source>
</evidence>
<keyword evidence="4" id="KW-0472">Membrane</keyword>
<dbReference type="PANTHER" id="PTHR32089">
    <property type="entry name" value="METHYL-ACCEPTING CHEMOTAXIS PROTEIN MCPB"/>
    <property type="match status" value="1"/>
</dbReference>
<dbReference type="RefSeq" id="WP_346012906.1">
    <property type="nucleotide sequence ID" value="NZ_JAQYXP010000001.1"/>
</dbReference>
<dbReference type="InterPro" id="IPR007891">
    <property type="entry name" value="CHASE3"/>
</dbReference>
<keyword evidence="1 3" id="KW-0807">Transducer</keyword>
<name>A0ABU9ZTH6_9HYPH</name>
<dbReference type="CDD" id="cd19410">
    <property type="entry name" value="HK9-like_sensor"/>
    <property type="match status" value="1"/>
</dbReference>
<feature type="transmembrane region" description="Helical" evidence="4">
    <location>
        <begin position="206"/>
        <end position="226"/>
    </location>
</feature>
<dbReference type="PROSITE" id="PS50885">
    <property type="entry name" value="HAMP"/>
    <property type="match status" value="1"/>
</dbReference>
<dbReference type="InterPro" id="IPR003660">
    <property type="entry name" value="HAMP_dom"/>
</dbReference>
<comment type="caution">
    <text evidence="7">The sequence shown here is derived from an EMBL/GenBank/DDBJ whole genome shotgun (WGS) entry which is preliminary data.</text>
</comment>
<dbReference type="PANTHER" id="PTHR32089:SF112">
    <property type="entry name" value="LYSOZYME-LIKE PROTEIN-RELATED"/>
    <property type="match status" value="1"/>
</dbReference>
<accession>A0ABU9ZTH6</accession>
<dbReference type="Gene3D" id="1.10.287.950">
    <property type="entry name" value="Methyl-accepting chemotaxis protein"/>
    <property type="match status" value="1"/>
</dbReference>
<keyword evidence="4" id="KW-0812">Transmembrane</keyword>
<dbReference type="PROSITE" id="PS50111">
    <property type="entry name" value="CHEMOTAXIS_TRANSDUC_2"/>
    <property type="match status" value="1"/>
</dbReference>
<keyword evidence="4" id="KW-1133">Transmembrane helix</keyword>
<dbReference type="SMART" id="SM00283">
    <property type="entry name" value="MA"/>
    <property type="match status" value="1"/>
</dbReference>
<dbReference type="Pfam" id="PF00672">
    <property type="entry name" value="HAMP"/>
    <property type="match status" value="1"/>
</dbReference>
<keyword evidence="8" id="KW-1185">Reference proteome</keyword>
<comment type="similarity">
    <text evidence="2">Belongs to the methyl-accepting chemotaxis (MCP) protein family.</text>
</comment>
<evidence type="ECO:0000313" key="8">
    <source>
        <dbReference type="Proteomes" id="UP001407347"/>
    </source>
</evidence>
<evidence type="ECO:0000256" key="4">
    <source>
        <dbReference type="SAM" id="Phobius"/>
    </source>
</evidence>
<evidence type="ECO:0000256" key="2">
    <source>
        <dbReference type="ARBA" id="ARBA00029447"/>
    </source>
</evidence>
<evidence type="ECO:0000313" key="7">
    <source>
        <dbReference type="EMBL" id="MEN3233950.1"/>
    </source>
</evidence>
<sequence>MSSRPISSRAAPSRASSLRLVNLPLAAKIAAAPVLLLCLSLAVAVVSWRNLETVEETTAWSAHTREVMQNVDRTVLAMVNRESGLRGFLLSGKASFLAPYRAGEAEFAAALGRARTLVADNPEQRAHLDALGRLEQQWTDEVAARAIRLMEDPATREAARRIEASGAGKAVMDAIRAKAAALAAVEQALLDERRAASADAVRQSRLASLVGFAVMVGAAALSLLLLHRGVIRPIRGMTAAMGRLAGHDLAVEIPGAGRRDEIGGMADAVQVFKDGLIRARALEEETRLARASAEEQRRAGMRQMADAFEHAVGGIVGQVAASATELQVTARAMSATATRTAAQSTAVAAAAEEASSNVGTVAAAAEELGASVQEIGRQVDGSAGLARTAAAEAGATAGVVRDLSLAVNRIGDVVGLISSIAAQTNLLALNATIEAARAGAAGRGFAVVAAEVKELAGQTAKATDEITGQITAIQAATGRATTAMAGIGGRIDEISGVSAAIAAAVEEQGAATREIVRNVSQAATGTGEVTGTIAGVAGAAEETGAAAGRVLTSASALSHQSERLSAEVTRFLATVRAA</sequence>
<dbReference type="CDD" id="cd06225">
    <property type="entry name" value="HAMP"/>
    <property type="match status" value="1"/>
</dbReference>
<dbReference type="Gene3D" id="6.10.340.10">
    <property type="match status" value="1"/>
</dbReference>
<dbReference type="Pfam" id="PF00015">
    <property type="entry name" value="MCPsignal"/>
    <property type="match status" value="1"/>
</dbReference>
<protein>
    <submittedName>
        <fullName evidence="7">CHASE3 domain-containing protein</fullName>
    </submittedName>
</protein>
<evidence type="ECO:0000256" key="1">
    <source>
        <dbReference type="ARBA" id="ARBA00023224"/>
    </source>
</evidence>
<feature type="domain" description="HAMP" evidence="6">
    <location>
        <begin position="228"/>
        <end position="281"/>
    </location>
</feature>
<dbReference type="InterPro" id="IPR004089">
    <property type="entry name" value="MCPsignal_dom"/>
</dbReference>
<evidence type="ECO:0000256" key="3">
    <source>
        <dbReference type="PROSITE-ProRule" id="PRU00284"/>
    </source>
</evidence>